<dbReference type="GO" id="GO:0006388">
    <property type="term" value="P:tRNA splicing, via endonucleolytic cleavage and ligation"/>
    <property type="evidence" value="ECO:0007669"/>
    <property type="project" value="InterPro"/>
</dbReference>
<evidence type="ECO:0000259" key="3">
    <source>
        <dbReference type="Pfam" id="PF09631"/>
    </source>
</evidence>
<evidence type="ECO:0000313" key="5">
    <source>
        <dbReference type="Proteomes" id="UP000695562"/>
    </source>
</evidence>
<dbReference type="GO" id="GO:0003676">
    <property type="term" value="F:nucleic acid binding"/>
    <property type="evidence" value="ECO:0007669"/>
    <property type="project" value="InterPro"/>
</dbReference>
<protein>
    <recommendedName>
        <fullName evidence="3">tRNA-splicing endonuclease subunit Sen15 domain-containing protein</fullName>
    </recommendedName>
</protein>
<dbReference type="InterPro" id="IPR011856">
    <property type="entry name" value="tRNA_endonuc-like_dom_sf"/>
</dbReference>
<feature type="domain" description="tRNA-splicing endonuclease subunit Sen15" evidence="3">
    <location>
        <begin position="43"/>
        <end position="156"/>
    </location>
</feature>
<sequence length="159" mass="18300">MMIINNDIINQGLEGQSKILESIKNHFKDDCTLDQIHLCFQLIIDLMILKKWYGVQVKSGRKTNDSNEKQEHQQQQSSTPFLYLKAFETSEDEKLKKCQYVVPTKSASLWSLCTIKKYFEIFGKDSDEDGGGKELRKFTTAIQDGDGSVTYYQLSKPLM</sequence>
<dbReference type="Gene3D" id="3.40.1350.10">
    <property type="match status" value="1"/>
</dbReference>
<reference evidence="4" key="1">
    <citation type="submission" date="2020-01" db="EMBL/GenBank/DDBJ databases">
        <title>Development of genomics and gene disruption for Polysphondylium violaceum indicates a role for the polyketide synthase stlB in stalk morphogenesis.</title>
        <authorList>
            <person name="Narita B."/>
            <person name="Kawabe Y."/>
            <person name="Kin K."/>
            <person name="Saito T."/>
            <person name="Gibbs R."/>
            <person name="Kuspa A."/>
            <person name="Muzny D."/>
            <person name="Queller D."/>
            <person name="Richards S."/>
            <person name="Strassman J."/>
            <person name="Sucgang R."/>
            <person name="Worley K."/>
            <person name="Schaap P."/>
        </authorList>
    </citation>
    <scope>NUCLEOTIDE SEQUENCE</scope>
    <source>
        <strain evidence="4">QSvi11</strain>
    </source>
</reference>
<keyword evidence="2" id="KW-0819">tRNA processing</keyword>
<keyword evidence="5" id="KW-1185">Reference proteome</keyword>
<evidence type="ECO:0000313" key="4">
    <source>
        <dbReference type="EMBL" id="KAF2074291.1"/>
    </source>
</evidence>
<evidence type="ECO:0000256" key="2">
    <source>
        <dbReference type="ARBA" id="ARBA00022694"/>
    </source>
</evidence>
<accession>A0A8J4Q5F5</accession>
<gene>
    <name evidence="4" type="ORF">CYY_004385</name>
</gene>
<dbReference type="Pfam" id="PF09631">
    <property type="entry name" value="Sen15"/>
    <property type="match status" value="1"/>
</dbReference>
<comment type="caution">
    <text evidence="4">The sequence shown here is derived from an EMBL/GenBank/DDBJ whole genome shotgun (WGS) entry which is preliminary data.</text>
</comment>
<proteinExistence type="inferred from homology"/>
<name>A0A8J4Q5F5_9MYCE</name>
<evidence type="ECO:0000256" key="1">
    <source>
        <dbReference type="ARBA" id="ARBA00006091"/>
    </source>
</evidence>
<dbReference type="EMBL" id="AJWJ01000154">
    <property type="protein sequence ID" value="KAF2074291.1"/>
    <property type="molecule type" value="Genomic_DNA"/>
</dbReference>
<dbReference type="OrthoDB" id="17951at2759"/>
<dbReference type="InterPro" id="IPR018593">
    <property type="entry name" value="tRNA-endonuc_su_Sen15"/>
</dbReference>
<dbReference type="SUPFAM" id="SSF53032">
    <property type="entry name" value="tRNA-intron endonuclease catalytic domain-like"/>
    <property type="match status" value="1"/>
</dbReference>
<dbReference type="GO" id="GO:0005634">
    <property type="term" value="C:nucleus"/>
    <property type="evidence" value="ECO:0007669"/>
    <property type="project" value="UniProtKB-ARBA"/>
</dbReference>
<dbReference type="Proteomes" id="UP000695562">
    <property type="component" value="Unassembled WGS sequence"/>
</dbReference>
<dbReference type="InterPro" id="IPR036167">
    <property type="entry name" value="tRNA_intron_Endo_cat-like_sf"/>
</dbReference>
<organism evidence="4 5">
    <name type="scientific">Polysphondylium violaceum</name>
    <dbReference type="NCBI Taxonomy" id="133409"/>
    <lineage>
        <taxon>Eukaryota</taxon>
        <taxon>Amoebozoa</taxon>
        <taxon>Evosea</taxon>
        <taxon>Eumycetozoa</taxon>
        <taxon>Dictyostelia</taxon>
        <taxon>Dictyosteliales</taxon>
        <taxon>Dictyosteliaceae</taxon>
        <taxon>Polysphondylium</taxon>
    </lineage>
</organism>
<comment type="similarity">
    <text evidence="1">Belongs to the SEN15 family.</text>
</comment>
<dbReference type="AlphaFoldDB" id="A0A8J4Q5F5"/>